<protein>
    <submittedName>
        <fullName evidence="2">Uncharacterized protein</fullName>
    </submittedName>
</protein>
<feature type="compositionally biased region" description="Basic residues" evidence="1">
    <location>
        <begin position="11"/>
        <end position="22"/>
    </location>
</feature>
<dbReference type="EMBL" id="HBNR01041749">
    <property type="protein sequence ID" value="CAE4600930.1"/>
    <property type="molecule type" value="Transcribed_RNA"/>
</dbReference>
<feature type="compositionally biased region" description="Low complexity" evidence="1">
    <location>
        <begin position="95"/>
        <end position="120"/>
    </location>
</feature>
<feature type="compositionally biased region" description="Basic and acidic residues" evidence="1">
    <location>
        <begin position="1"/>
        <end position="10"/>
    </location>
</feature>
<dbReference type="AlphaFoldDB" id="A0A7S4VIY9"/>
<evidence type="ECO:0000313" key="2">
    <source>
        <dbReference type="EMBL" id="CAE4600930.1"/>
    </source>
</evidence>
<evidence type="ECO:0000256" key="1">
    <source>
        <dbReference type="SAM" id="MobiDB-lite"/>
    </source>
</evidence>
<name>A0A7S4VIY9_9DINO</name>
<accession>A0A7S4VIY9</accession>
<sequence length="271" mass="29502">MDTGVRDRSRSRSRGKPSRRLRLAWQRRLDDVEQLSNSKDSAAGTDAPTMCGSADTAMAQHSDAVAVPEAMHGSAESATAQEPVPAQECKDKPGDAAAPSSGASSAQGRGREQPAAPAAGPKKRRTSLEVHVQAFTEGRYAESLPDLRRLLHLVISNLSRVDQKKRATLGEKEATRMYLNALRTRVETAIGDAGRMRGQPQPEGLHQANFADLRRMEYHLAQAAQCARRIAERSEGLLHPWNLNAAAHELSEADRAIRFARWIGGECSAHS</sequence>
<organism evidence="2">
    <name type="scientific">Alexandrium monilatum</name>
    <dbReference type="NCBI Taxonomy" id="311494"/>
    <lineage>
        <taxon>Eukaryota</taxon>
        <taxon>Sar</taxon>
        <taxon>Alveolata</taxon>
        <taxon>Dinophyceae</taxon>
        <taxon>Gonyaulacales</taxon>
        <taxon>Pyrocystaceae</taxon>
        <taxon>Alexandrium</taxon>
    </lineage>
</organism>
<reference evidence="2" key="1">
    <citation type="submission" date="2021-01" db="EMBL/GenBank/DDBJ databases">
        <authorList>
            <person name="Corre E."/>
            <person name="Pelletier E."/>
            <person name="Niang G."/>
            <person name="Scheremetjew M."/>
            <person name="Finn R."/>
            <person name="Kale V."/>
            <person name="Holt S."/>
            <person name="Cochrane G."/>
            <person name="Meng A."/>
            <person name="Brown T."/>
            <person name="Cohen L."/>
        </authorList>
    </citation>
    <scope>NUCLEOTIDE SEQUENCE</scope>
    <source>
        <strain evidence="2">CCMP3105</strain>
    </source>
</reference>
<gene>
    <name evidence="2" type="ORF">AMON00008_LOCUS28986</name>
</gene>
<proteinExistence type="predicted"/>
<feature type="region of interest" description="Disordered" evidence="1">
    <location>
        <begin position="1"/>
        <end position="127"/>
    </location>
</feature>